<keyword evidence="4 10" id="KW-0812">Transmembrane</keyword>
<keyword evidence="13" id="KW-1185">Reference proteome</keyword>
<keyword evidence="3" id="KW-1003">Cell membrane</keyword>
<dbReference type="PROSITE" id="PS50262">
    <property type="entry name" value="G_PROTEIN_RECEP_F1_2"/>
    <property type="match status" value="1"/>
</dbReference>
<dbReference type="PANTHER" id="PTHR24230:SF141">
    <property type="entry name" value="G-PROTEIN COUPLED RECEPTORS FAMILY 1 PROFILE DOMAIN-CONTAINING PROTEIN"/>
    <property type="match status" value="1"/>
</dbReference>
<evidence type="ECO:0000313" key="13">
    <source>
        <dbReference type="Proteomes" id="UP001652700"/>
    </source>
</evidence>
<keyword evidence="8" id="KW-0675">Receptor</keyword>
<feature type="transmembrane region" description="Helical" evidence="10">
    <location>
        <begin position="121"/>
        <end position="139"/>
    </location>
</feature>
<proteinExistence type="inferred from homology"/>
<dbReference type="Pfam" id="PF00001">
    <property type="entry name" value="7tm_1"/>
    <property type="match status" value="1"/>
</dbReference>
<name>A0ABM5KZZ7_DIAVI</name>
<keyword evidence="7 10" id="KW-0472">Membrane</keyword>
<evidence type="ECO:0000313" key="12">
    <source>
        <dbReference type="EnsemblMetazoa" id="XP_050515766.1"/>
    </source>
</evidence>
<keyword evidence="6" id="KW-0297">G-protein coupled receptor</keyword>
<evidence type="ECO:0000256" key="6">
    <source>
        <dbReference type="ARBA" id="ARBA00023040"/>
    </source>
</evidence>
<dbReference type="PRINTS" id="PR00237">
    <property type="entry name" value="GPCRRHODOPSN"/>
</dbReference>
<evidence type="ECO:0000256" key="7">
    <source>
        <dbReference type="ARBA" id="ARBA00023136"/>
    </source>
</evidence>
<evidence type="ECO:0000256" key="2">
    <source>
        <dbReference type="ARBA" id="ARBA00010663"/>
    </source>
</evidence>
<feature type="transmembrane region" description="Helical" evidence="10">
    <location>
        <begin position="160"/>
        <end position="180"/>
    </location>
</feature>
<evidence type="ECO:0000256" key="9">
    <source>
        <dbReference type="ARBA" id="ARBA00023224"/>
    </source>
</evidence>
<comment type="similarity">
    <text evidence="2">Belongs to the G-protein coupled receptor 1 family.</text>
</comment>
<keyword evidence="9" id="KW-0807">Transducer</keyword>
<dbReference type="Proteomes" id="UP001652700">
    <property type="component" value="Unplaced"/>
</dbReference>
<evidence type="ECO:0000256" key="1">
    <source>
        <dbReference type="ARBA" id="ARBA00004651"/>
    </source>
</evidence>
<evidence type="ECO:0000256" key="3">
    <source>
        <dbReference type="ARBA" id="ARBA00022475"/>
    </source>
</evidence>
<evidence type="ECO:0000256" key="8">
    <source>
        <dbReference type="ARBA" id="ARBA00023170"/>
    </source>
</evidence>
<sequence>MFHKMQHKVTILVAPALANSSCNHPRYMHITFFSALTFGDVVQAVLVLLVTVGVLGANMLLILVINSRRYSKYIHSQPRYLLTSLASNDFAMGLFVTPFAIVPSLRHCWPYGELVCQIQALLRGAISQQSAVILICMAMDRYLCMLYPARYHKHSSKKGCVALISMTWIMSVTLFSILVLPHGGFYFNPTGMVACEPFYSRASTRILVACGFYFPTTMILMYCYGSAFHVNKLRLRKSMTTGRGNSVQSPEEYAQATSMEKLLTQERRLSTTASRTMAAMSLGFIVLVTPWTIQEVVAACTGTRAPPPLDFLATWLALSNSFWNPFLYWLLNNHFRRISREILFNRFICKKPNNQKQDSFQNFQHQPHCCSNIDGIMGHTQGCDFDGLSEKYWGEILERTLSSTSLHALQRSYSHPHMETCNGLQEMRMFNAPDL</sequence>
<dbReference type="EnsemblMetazoa" id="XM_050659809.1">
    <property type="protein sequence ID" value="XP_050515766.1"/>
    <property type="gene ID" value="LOC126890685"/>
</dbReference>
<dbReference type="RefSeq" id="XP_050515766.1">
    <property type="nucleotide sequence ID" value="XM_050659809.1"/>
</dbReference>
<feature type="transmembrane region" description="Helical" evidence="10">
    <location>
        <begin position="42"/>
        <end position="67"/>
    </location>
</feature>
<dbReference type="CDD" id="cd00637">
    <property type="entry name" value="7tm_classA_rhodopsin-like"/>
    <property type="match status" value="1"/>
</dbReference>
<evidence type="ECO:0000256" key="10">
    <source>
        <dbReference type="SAM" id="Phobius"/>
    </source>
</evidence>
<dbReference type="RefSeq" id="XP_050515767.1">
    <property type="nucleotide sequence ID" value="XM_050659810.1"/>
</dbReference>
<dbReference type="InterPro" id="IPR000276">
    <property type="entry name" value="GPCR_Rhodpsn"/>
</dbReference>
<protein>
    <recommendedName>
        <fullName evidence="11">G-protein coupled receptors family 1 profile domain-containing protein</fullName>
    </recommendedName>
</protein>
<feature type="transmembrane region" description="Helical" evidence="10">
    <location>
        <begin position="276"/>
        <end position="293"/>
    </location>
</feature>
<feature type="domain" description="G-protein coupled receptors family 1 profile" evidence="11">
    <location>
        <begin position="57"/>
        <end position="328"/>
    </location>
</feature>
<accession>A0ABM5KZZ7</accession>
<dbReference type="EnsemblMetazoa" id="XM_050659810.1">
    <property type="protein sequence ID" value="XP_050515767.1"/>
    <property type="gene ID" value="LOC126890685"/>
</dbReference>
<feature type="transmembrane region" description="Helical" evidence="10">
    <location>
        <begin position="313"/>
        <end position="331"/>
    </location>
</feature>
<evidence type="ECO:0000259" key="11">
    <source>
        <dbReference type="PROSITE" id="PS50262"/>
    </source>
</evidence>
<organism evidence="12 13">
    <name type="scientific">Diabrotica virgifera virgifera</name>
    <name type="common">western corn rootworm</name>
    <dbReference type="NCBI Taxonomy" id="50390"/>
    <lineage>
        <taxon>Eukaryota</taxon>
        <taxon>Metazoa</taxon>
        <taxon>Ecdysozoa</taxon>
        <taxon>Arthropoda</taxon>
        <taxon>Hexapoda</taxon>
        <taxon>Insecta</taxon>
        <taxon>Pterygota</taxon>
        <taxon>Neoptera</taxon>
        <taxon>Endopterygota</taxon>
        <taxon>Coleoptera</taxon>
        <taxon>Polyphaga</taxon>
        <taxon>Cucujiformia</taxon>
        <taxon>Chrysomeloidea</taxon>
        <taxon>Chrysomelidae</taxon>
        <taxon>Galerucinae</taxon>
        <taxon>Diabroticina</taxon>
        <taxon>Diabroticites</taxon>
        <taxon>Diabrotica</taxon>
    </lineage>
</organism>
<evidence type="ECO:0000256" key="5">
    <source>
        <dbReference type="ARBA" id="ARBA00022989"/>
    </source>
</evidence>
<dbReference type="PANTHER" id="PTHR24230">
    <property type="entry name" value="G-PROTEIN COUPLED RECEPTOR"/>
    <property type="match status" value="1"/>
</dbReference>
<keyword evidence="5 10" id="KW-1133">Transmembrane helix</keyword>
<reference evidence="12" key="1">
    <citation type="submission" date="2025-05" db="UniProtKB">
        <authorList>
            <consortium name="EnsemblMetazoa"/>
        </authorList>
    </citation>
    <scope>IDENTIFICATION</scope>
</reference>
<dbReference type="GeneID" id="126890685"/>
<evidence type="ECO:0000256" key="4">
    <source>
        <dbReference type="ARBA" id="ARBA00022692"/>
    </source>
</evidence>
<dbReference type="SUPFAM" id="SSF81321">
    <property type="entry name" value="Family A G protein-coupled receptor-like"/>
    <property type="match status" value="1"/>
</dbReference>
<dbReference type="Gene3D" id="1.20.1070.10">
    <property type="entry name" value="Rhodopsin 7-helix transmembrane proteins"/>
    <property type="match status" value="1"/>
</dbReference>
<dbReference type="InterPro" id="IPR017452">
    <property type="entry name" value="GPCR_Rhodpsn_7TM"/>
</dbReference>
<feature type="transmembrane region" description="Helical" evidence="10">
    <location>
        <begin position="79"/>
        <end position="101"/>
    </location>
</feature>
<feature type="transmembrane region" description="Helical" evidence="10">
    <location>
        <begin position="206"/>
        <end position="230"/>
    </location>
</feature>
<comment type="subcellular location">
    <subcellularLocation>
        <location evidence="1">Cell membrane</location>
        <topology evidence="1">Multi-pass membrane protein</topology>
    </subcellularLocation>
</comment>